<keyword evidence="3 9" id="KW-0808">Transferase</keyword>
<sequence length="182" mass="21148">MSKHHANGGHYYKSSLRKGLDKFDTHQWNTDSTKSHWVSFHNYITWIALDGHQKNRHFEPAIKMCPPCQNFNYVVKVETMTDDIFAIFQKVEFEVPPQFDLGIPQRSFDNGIGTKSTEAIVEHIKSFYKDVSKVALTKLKAKFQRDLDLLATHLMWTLPNLEDLKSEKTTSVSEKKLTQQNF</sequence>
<evidence type="ECO:0000256" key="9">
    <source>
        <dbReference type="RuleBase" id="RU364020"/>
    </source>
</evidence>
<evidence type="ECO:0000313" key="11">
    <source>
        <dbReference type="Proteomes" id="UP001158576"/>
    </source>
</evidence>
<evidence type="ECO:0000256" key="8">
    <source>
        <dbReference type="ARBA" id="ARBA00023180"/>
    </source>
</evidence>
<comment type="subcellular location">
    <subcellularLocation>
        <location evidence="1 9">Golgi apparatus membrane</location>
        <topology evidence="1 9">Single-pass type II membrane protein</topology>
    </subcellularLocation>
</comment>
<evidence type="ECO:0000256" key="3">
    <source>
        <dbReference type="ARBA" id="ARBA00022679"/>
    </source>
</evidence>
<keyword evidence="4" id="KW-0812">Transmembrane</keyword>
<evidence type="ECO:0000256" key="7">
    <source>
        <dbReference type="ARBA" id="ARBA00023136"/>
    </source>
</evidence>
<dbReference type="Proteomes" id="UP001158576">
    <property type="component" value="Chromosome PAR"/>
</dbReference>
<dbReference type="InterPro" id="IPR018011">
    <property type="entry name" value="Carb_sulfotrans_8-10"/>
</dbReference>
<reference evidence="10 11" key="1">
    <citation type="submission" date="2021-04" db="EMBL/GenBank/DDBJ databases">
        <authorList>
            <person name="Bliznina A."/>
        </authorList>
    </citation>
    <scope>NUCLEOTIDE SEQUENCE [LARGE SCALE GENOMIC DNA]</scope>
</reference>
<protein>
    <recommendedName>
        <fullName evidence="9">Carbohydrate sulfotransferase</fullName>
        <ecNumber evidence="9">2.8.2.-</ecNumber>
    </recommendedName>
</protein>
<dbReference type="PANTHER" id="PTHR12137">
    <property type="entry name" value="CARBOHYDRATE SULFOTRANSFERASE"/>
    <property type="match status" value="1"/>
</dbReference>
<evidence type="ECO:0000256" key="2">
    <source>
        <dbReference type="ARBA" id="ARBA00006339"/>
    </source>
</evidence>
<dbReference type="EMBL" id="OU015568">
    <property type="protein sequence ID" value="CAG5089118.1"/>
    <property type="molecule type" value="Genomic_DNA"/>
</dbReference>
<keyword evidence="8 9" id="KW-0325">Glycoprotein</keyword>
<name>A0ABN7RYM8_OIKDI</name>
<dbReference type="InterPro" id="IPR005331">
    <property type="entry name" value="Sulfotransferase"/>
</dbReference>
<keyword evidence="7" id="KW-0472">Membrane</keyword>
<dbReference type="Pfam" id="PF03567">
    <property type="entry name" value="Sulfotransfer_2"/>
    <property type="match status" value="1"/>
</dbReference>
<proteinExistence type="inferred from homology"/>
<keyword evidence="9" id="KW-0119">Carbohydrate metabolism</keyword>
<evidence type="ECO:0000256" key="5">
    <source>
        <dbReference type="ARBA" id="ARBA00022989"/>
    </source>
</evidence>
<evidence type="ECO:0000256" key="4">
    <source>
        <dbReference type="ARBA" id="ARBA00022692"/>
    </source>
</evidence>
<dbReference type="PANTHER" id="PTHR12137:SF54">
    <property type="entry name" value="CARBOHYDRATE SULFOTRANSFERASE"/>
    <property type="match status" value="1"/>
</dbReference>
<comment type="similarity">
    <text evidence="2 9">Belongs to the sulfotransferase 2 family.</text>
</comment>
<accession>A0ABN7RYM8</accession>
<keyword evidence="6 9" id="KW-0333">Golgi apparatus</keyword>
<keyword evidence="11" id="KW-1185">Reference proteome</keyword>
<evidence type="ECO:0000256" key="6">
    <source>
        <dbReference type="ARBA" id="ARBA00023034"/>
    </source>
</evidence>
<evidence type="ECO:0000313" key="10">
    <source>
        <dbReference type="EMBL" id="CAG5089118.1"/>
    </source>
</evidence>
<keyword evidence="5" id="KW-1133">Transmembrane helix</keyword>
<keyword evidence="9" id="KW-0735">Signal-anchor</keyword>
<organism evidence="10 11">
    <name type="scientific">Oikopleura dioica</name>
    <name type="common">Tunicate</name>
    <dbReference type="NCBI Taxonomy" id="34765"/>
    <lineage>
        <taxon>Eukaryota</taxon>
        <taxon>Metazoa</taxon>
        <taxon>Chordata</taxon>
        <taxon>Tunicata</taxon>
        <taxon>Appendicularia</taxon>
        <taxon>Copelata</taxon>
        <taxon>Oikopleuridae</taxon>
        <taxon>Oikopleura</taxon>
    </lineage>
</organism>
<dbReference type="EC" id="2.8.2.-" evidence="9"/>
<gene>
    <name evidence="10" type="ORF">OKIOD_LOCUS3653</name>
</gene>
<evidence type="ECO:0000256" key="1">
    <source>
        <dbReference type="ARBA" id="ARBA00004323"/>
    </source>
</evidence>